<proteinExistence type="predicted"/>
<dbReference type="EMBL" id="MN739345">
    <property type="protein sequence ID" value="QHS99671.1"/>
    <property type="molecule type" value="Genomic_DNA"/>
</dbReference>
<dbReference type="GO" id="GO:0005634">
    <property type="term" value="C:nucleus"/>
    <property type="evidence" value="ECO:0007669"/>
    <property type="project" value="TreeGrafter"/>
</dbReference>
<organism evidence="4">
    <name type="scientific">viral metagenome</name>
    <dbReference type="NCBI Taxonomy" id="1070528"/>
    <lineage>
        <taxon>unclassified sequences</taxon>
        <taxon>metagenomes</taxon>
        <taxon>organismal metagenomes</taxon>
    </lineage>
</organism>
<dbReference type="InterPro" id="IPR050776">
    <property type="entry name" value="Ank_Repeat/CDKN_Inhibitor"/>
</dbReference>
<feature type="region of interest" description="Disordered" evidence="3">
    <location>
        <begin position="245"/>
        <end position="359"/>
    </location>
</feature>
<dbReference type="PANTHER" id="PTHR24201">
    <property type="entry name" value="ANK_REP_REGION DOMAIN-CONTAINING PROTEIN"/>
    <property type="match status" value="1"/>
</dbReference>
<evidence type="ECO:0000313" key="4">
    <source>
        <dbReference type="EMBL" id="QHS99671.1"/>
    </source>
</evidence>
<accession>A0A6C0C6D5</accession>
<name>A0A6C0C6D5_9ZZZZ</name>
<dbReference type="AlphaFoldDB" id="A0A6C0C6D5"/>
<dbReference type="PRINTS" id="PR01415">
    <property type="entry name" value="ANKYRIN"/>
</dbReference>
<dbReference type="Gene3D" id="1.25.40.20">
    <property type="entry name" value="Ankyrin repeat-containing domain"/>
    <property type="match status" value="1"/>
</dbReference>
<evidence type="ECO:0000256" key="2">
    <source>
        <dbReference type="ARBA" id="ARBA00023043"/>
    </source>
</evidence>
<dbReference type="PANTHER" id="PTHR24201:SF2">
    <property type="entry name" value="ANKYRIN REPEAT DOMAIN-CONTAINING PROTEIN 42"/>
    <property type="match status" value="1"/>
</dbReference>
<sequence length="359" mass="40747">MSELIDAVRNNNIKRVREIISKGDVNINILDDGGNTALHHAVDNGYINIVRELLNSPNININIKNRPMGQDDATPLMIACSNIIPNDNIRVEIAKLLIEAGADVNTQDNEGNTVLINLSHTDRTTTKVRLSLIKLLIENGADPSIPNNHGTTVENRPLIKIALSKVYEDIFKEFNPKQRLAFSKIMIDDKNTPEDIIRKILDLLTKKYGKPSSINKKLLDKMNEFLKKTLKEPPSSNTLIDLYRKQLKNPNLSKKQKTQIRKQKRNRKTKMNIPLDSSDYSSSRKSRSMNSEDELNLGIKMSVMDKSNSRKSRSTLSKSNSRKSRSYNSSEELKDAIKMSLLGSKKKKNKTKKRLNKSR</sequence>
<keyword evidence="2" id="KW-0040">ANK repeat</keyword>
<feature type="compositionally biased region" description="Basic residues" evidence="3">
    <location>
        <begin position="344"/>
        <end position="359"/>
    </location>
</feature>
<keyword evidence="1" id="KW-0677">Repeat</keyword>
<dbReference type="SUPFAM" id="SSF48403">
    <property type="entry name" value="Ankyrin repeat"/>
    <property type="match status" value="1"/>
</dbReference>
<dbReference type="PROSITE" id="PS50297">
    <property type="entry name" value="ANK_REP_REGION"/>
    <property type="match status" value="1"/>
</dbReference>
<evidence type="ECO:0000256" key="3">
    <source>
        <dbReference type="SAM" id="MobiDB-lite"/>
    </source>
</evidence>
<dbReference type="InterPro" id="IPR002110">
    <property type="entry name" value="Ankyrin_rpt"/>
</dbReference>
<dbReference type="Pfam" id="PF12796">
    <property type="entry name" value="Ank_2"/>
    <property type="match status" value="1"/>
</dbReference>
<dbReference type="SMART" id="SM00248">
    <property type="entry name" value="ANK"/>
    <property type="match status" value="4"/>
</dbReference>
<dbReference type="PROSITE" id="PS50088">
    <property type="entry name" value="ANK_REPEAT"/>
    <property type="match status" value="2"/>
</dbReference>
<dbReference type="InterPro" id="IPR036770">
    <property type="entry name" value="Ankyrin_rpt-contain_sf"/>
</dbReference>
<evidence type="ECO:0000256" key="1">
    <source>
        <dbReference type="ARBA" id="ARBA00022737"/>
    </source>
</evidence>
<protein>
    <submittedName>
        <fullName evidence="4">Uncharacterized protein</fullName>
    </submittedName>
</protein>
<reference evidence="4" key="1">
    <citation type="journal article" date="2020" name="Nature">
        <title>Giant virus diversity and host interactions through global metagenomics.</title>
        <authorList>
            <person name="Schulz F."/>
            <person name="Roux S."/>
            <person name="Paez-Espino D."/>
            <person name="Jungbluth S."/>
            <person name="Walsh D.A."/>
            <person name="Denef V.J."/>
            <person name="McMahon K.D."/>
            <person name="Konstantinidis K.T."/>
            <person name="Eloe-Fadrosh E.A."/>
            <person name="Kyrpides N.C."/>
            <person name="Woyke T."/>
        </authorList>
    </citation>
    <scope>NUCLEOTIDE SEQUENCE</scope>
    <source>
        <strain evidence="4">GVMAG-M-3300020187-37</strain>
    </source>
</reference>
<feature type="compositionally biased region" description="Basic residues" evidence="3">
    <location>
        <begin position="254"/>
        <end position="270"/>
    </location>
</feature>
<dbReference type="Pfam" id="PF00023">
    <property type="entry name" value="Ank"/>
    <property type="match status" value="1"/>
</dbReference>